<comment type="caution">
    <text evidence="2">The sequence shown here is derived from an EMBL/GenBank/DDBJ whole genome shotgun (WGS) entry which is preliminary data.</text>
</comment>
<keyword evidence="1" id="KW-1133">Transmembrane helix</keyword>
<reference evidence="2" key="1">
    <citation type="journal article" date="2018" name="Nat. Genet.">
        <title>Extensive intraspecific gene order and gene structural variations between Mo17 and other maize genomes.</title>
        <authorList>
            <person name="Sun S."/>
            <person name="Zhou Y."/>
            <person name="Chen J."/>
            <person name="Shi J."/>
            <person name="Zhao H."/>
            <person name="Zhao H."/>
            <person name="Song W."/>
            <person name="Zhang M."/>
            <person name="Cui Y."/>
            <person name="Dong X."/>
            <person name="Liu H."/>
            <person name="Ma X."/>
            <person name="Jiao Y."/>
            <person name="Wang B."/>
            <person name="Wei X."/>
            <person name="Stein J.C."/>
            <person name="Glaubitz J.C."/>
            <person name="Lu F."/>
            <person name="Yu G."/>
            <person name="Liang C."/>
            <person name="Fengler K."/>
            <person name="Li B."/>
            <person name="Rafalski A."/>
            <person name="Schnable P.S."/>
            <person name="Ware D.H."/>
            <person name="Buckler E.S."/>
            <person name="Lai J."/>
        </authorList>
    </citation>
    <scope>NUCLEOTIDE SEQUENCE [LARGE SCALE GENOMIC DNA]</scope>
    <source>
        <tissue evidence="2">Seedling</tissue>
    </source>
</reference>
<feature type="transmembrane region" description="Helical" evidence="1">
    <location>
        <begin position="65"/>
        <end position="84"/>
    </location>
</feature>
<keyword evidence="1" id="KW-0472">Membrane</keyword>
<dbReference type="EMBL" id="NCVQ01000006">
    <property type="protein sequence ID" value="PWZ22133.1"/>
    <property type="molecule type" value="Genomic_DNA"/>
</dbReference>
<sequence>MRKEIIIRIQVKSDKCQAKAMKVAAVCVRAPVLVCDENSGAITSFLCVRAPKVDGFIASSQRRSLSWLFPILCPWLPAFCFISFSPQLSSCLASNFGGSVGNMVYNRIVGELEEEEKKSPKG</sequence>
<evidence type="ECO:0000256" key="1">
    <source>
        <dbReference type="SAM" id="Phobius"/>
    </source>
</evidence>
<dbReference type="Proteomes" id="UP000251960">
    <property type="component" value="Chromosome 5"/>
</dbReference>
<accession>A0A3L6ENJ0</accession>
<name>A0A3L6ENJ0_MAIZE</name>
<evidence type="ECO:0000313" key="2">
    <source>
        <dbReference type="EMBL" id="PWZ22133.1"/>
    </source>
</evidence>
<keyword evidence="1" id="KW-0812">Transmembrane</keyword>
<organism evidence="2">
    <name type="scientific">Zea mays</name>
    <name type="common">Maize</name>
    <dbReference type="NCBI Taxonomy" id="4577"/>
    <lineage>
        <taxon>Eukaryota</taxon>
        <taxon>Viridiplantae</taxon>
        <taxon>Streptophyta</taxon>
        <taxon>Embryophyta</taxon>
        <taxon>Tracheophyta</taxon>
        <taxon>Spermatophyta</taxon>
        <taxon>Magnoliopsida</taxon>
        <taxon>Liliopsida</taxon>
        <taxon>Poales</taxon>
        <taxon>Poaceae</taxon>
        <taxon>PACMAD clade</taxon>
        <taxon>Panicoideae</taxon>
        <taxon>Andropogonodae</taxon>
        <taxon>Andropogoneae</taxon>
        <taxon>Tripsacinae</taxon>
        <taxon>Zea</taxon>
    </lineage>
</organism>
<proteinExistence type="predicted"/>
<gene>
    <name evidence="2" type="ORF">Zm00014a_033443</name>
</gene>
<dbReference type="AlphaFoldDB" id="A0A3L6ENJ0"/>
<protein>
    <submittedName>
        <fullName evidence="2">Uncharacterized protein</fullName>
    </submittedName>
</protein>